<dbReference type="RefSeq" id="WP_003148903.1">
    <property type="nucleotide sequence ID" value="NZ_JQCP01000002.1"/>
</dbReference>
<accession>A0ABR5Q1B2</accession>
<dbReference type="GeneID" id="84904397"/>
<comment type="caution">
    <text evidence="3">The sequence shown here is derived from an EMBL/GenBank/DDBJ whole genome shotgun (WGS) entry which is preliminary data.</text>
</comment>
<dbReference type="Pfam" id="PF20441">
    <property type="entry name" value="TerL_nuclease"/>
    <property type="match status" value="1"/>
</dbReference>
<reference evidence="3 4" key="1">
    <citation type="journal article" date="2015" name="Genome Announc.">
        <title>Expanding the biotechnology potential of lactobacilli through comparative genomics of 213 strains and associated genera.</title>
        <authorList>
            <person name="Sun Z."/>
            <person name="Harris H.M."/>
            <person name="McCann A."/>
            <person name="Guo C."/>
            <person name="Argimon S."/>
            <person name="Zhang W."/>
            <person name="Yang X."/>
            <person name="Jeffery I.B."/>
            <person name="Cooney J.C."/>
            <person name="Kagawa T.F."/>
            <person name="Liu W."/>
            <person name="Song Y."/>
            <person name="Salvetti E."/>
            <person name="Wrobel A."/>
            <person name="Rasinkangas P."/>
            <person name="Parkhill J."/>
            <person name="Rea M.C."/>
            <person name="O'Sullivan O."/>
            <person name="Ritari J."/>
            <person name="Douillard F.P."/>
            <person name="Paul Ross R."/>
            <person name="Yang R."/>
            <person name="Briner A.E."/>
            <person name="Felis G.E."/>
            <person name="de Vos W.M."/>
            <person name="Barrangou R."/>
            <person name="Klaenhammer T.R."/>
            <person name="Caufield P.W."/>
            <person name="Cui Y."/>
            <person name="Zhang H."/>
            <person name="O'Toole P.W."/>
        </authorList>
    </citation>
    <scope>NUCLEOTIDE SEQUENCE [LARGE SCALE GENOMIC DNA]</scope>
    <source>
        <strain evidence="3 4">DSM 7090</strain>
    </source>
</reference>
<dbReference type="InterPro" id="IPR046461">
    <property type="entry name" value="TerL_ATPase"/>
</dbReference>
<dbReference type="InterPro" id="IPR046462">
    <property type="entry name" value="TerL_nuclease"/>
</dbReference>
<dbReference type="Gene3D" id="3.40.50.300">
    <property type="entry name" value="P-loop containing nucleotide triphosphate hydrolases"/>
    <property type="match status" value="1"/>
</dbReference>
<evidence type="ECO:0000259" key="2">
    <source>
        <dbReference type="Pfam" id="PF20441"/>
    </source>
</evidence>
<feature type="domain" description="Terminase large subunit-like endonuclease" evidence="2">
    <location>
        <begin position="263"/>
        <end position="541"/>
    </location>
</feature>
<dbReference type="PANTHER" id="PTHR41287:SF1">
    <property type="entry name" value="PROTEIN YMFN"/>
    <property type="match status" value="1"/>
</dbReference>
<feature type="domain" description="Terminase large subunit-like ATPase" evidence="1">
    <location>
        <begin position="88"/>
        <end position="244"/>
    </location>
</feature>
<dbReference type="Proteomes" id="UP000051927">
    <property type="component" value="Unassembled WGS sequence"/>
</dbReference>
<dbReference type="Pfam" id="PF03354">
    <property type="entry name" value="TerL_ATPase"/>
    <property type="match status" value="1"/>
</dbReference>
<organism evidence="3 4">
    <name type="scientific">Lancefieldella rimae</name>
    <dbReference type="NCBI Taxonomy" id="1383"/>
    <lineage>
        <taxon>Bacteria</taxon>
        <taxon>Bacillati</taxon>
        <taxon>Actinomycetota</taxon>
        <taxon>Coriobacteriia</taxon>
        <taxon>Coriobacteriales</taxon>
        <taxon>Atopobiaceae</taxon>
        <taxon>Lancefieldella</taxon>
    </lineage>
</organism>
<proteinExistence type="predicted"/>
<dbReference type="InterPro" id="IPR005021">
    <property type="entry name" value="Terminase_largesu-like"/>
</dbReference>
<name>A0ABR5Q1B2_9ACTN</name>
<gene>
    <name evidence="3" type="ORF">IV60_GL000596</name>
</gene>
<evidence type="ECO:0000313" key="3">
    <source>
        <dbReference type="EMBL" id="KRO02175.1"/>
    </source>
</evidence>
<dbReference type="PANTHER" id="PTHR41287">
    <property type="match status" value="1"/>
</dbReference>
<keyword evidence="4" id="KW-1185">Reference proteome</keyword>
<sequence length="560" mass="63499">MAKTTYRLHKRIDCPEITGWLRLVERGSIKASHEMHQLCKMVRHIFATERLFIDKERLERYMGYQKHFPFELGAEEKFLVALWLCTFREGFFPRFDDLLLYVGRGFGKTGFAGYLAFCLISPANGIQDYDVDICATVESQAKIGYDDLWRMFERRPDFWGQAFTWNKVELYNLDTGARFKYWSGNSESKDGMRSGAVFFDEVHAYQTSDAMEVFTGGLGKKEHPRRLFTTTDGDVRDGVLDEKKAEARAILDGKAPDGGLLPFICKLDSIDEIDDESCWVKANPRLMTSKVLLERYRKDVREWRRNPQKHPMTPTKRFNLPQERKAIAVTSWANLLAASTPIDISSLSGMPCIIGIDYAKTTDMVGAVALFKLGDKYQVIPHAWWCTHSSDAGEVKAPLNEWAALGQLDIVDDVEVSPESVAAWVSAISAAYDVRMVSIDNYRISLLKKALKAAGFDSSLKGERQQVWLTRPSDIMCVQPVIDSAFATHSIAWGDSPLMRWATNNAKLVPAPNDNFTYGKIEPHSRKTDPFMALVHAFVVADKLPEQSEVVAVDFEPMFF</sequence>
<evidence type="ECO:0000259" key="1">
    <source>
        <dbReference type="Pfam" id="PF03354"/>
    </source>
</evidence>
<dbReference type="EMBL" id="JQCP01000002">
    <property type="protein sequence ID" value="KRO02175.1"/>
    <property type="molecule type" value="Genomic_DNA"/>
</dbReference>
<dbReference type="InterPro" id="IPR027417">
    <property type="entry name" value="P-loop_NTPase"/>
</dbReference>
<protein>
    <submittedName>
        <fullName evidence="3">Phage terminase, large subunit</fullName>
    </submittedName>
</protein>
<evidence type="ECO:0000313" key="4">
    <source>
        <dbReference type="Proteomes" id="UP000051927"/>
    </source>
</evidence>